<dbReference type="Gene3D" id="3.30.1660.10">
    <property type="entry name" value="Flavin-binding protein dodecin"/>
    <property type="match status" value="1"/>
</dbReference>
<protein>
    <recommendedName>
        <fullName evidence="3">YdgH/BhsA/McbA-like domain-containing protein</fullName>
    </recommendedName>
</protein>
<dbReference type="RefSeq" id="WP_105594061.1">
    <property type="nucleotide sequence ID" value="NZ_PDET01000013.1"/>
</dbReference>
<gene>
    <name evidence="4" type="ORF">CQW29_17705</name>
</gene>
<dbReference type="InterPro" id="IPR036275">
    <property type="entry name" value="YdgH-like_sf"/>
</dbReference>
<name>A0A2S9I8K8_9GAMM</name>
<reference evidence="4 5" key="1">
    <citation type="submission" date="2017-10" db="EMBL/GenBank/DDBJ databases">
        <title>Draft genome of two endophytic bacteria isolated from 'guarana' Paullinia cupana (Mart.) Ducke.</title>
        <authorList>
            <person name="Siqueira K.A."/>
            <person name="Liotti R.G."/>
            <person name="Mendes T.A."/>
            <person name="Soares M.A."/>
        </authorList>
    </citation>
    <scope>NUCLEOTIDE SEQUENCE [LARGE SCALE GENOMIC DNA]</scope>
    <source>
        <strain evidence="4 5">342</strain>
    </source>
</reference>
<dbReference type="InterPro" id="IPR010854">
    <property type="entry name" value="YdgH/BhsA/McbA-like_dom"/>
</dbReference>
<dbReference type="InterPro" id="IPR025543">
    <property type="entry name" value="Dodecin-like"/>
</dbReference>
<organism evidence="4 5">
    <name type="scientific">Pantoea coffeiphila</name>
    <dbReference type="NCBI Taxonomy" id="1465635"/>
    <lineage>
        <taxon>Bacteria</taxon>
        <taxon>Pseudomonadati</taxon>
        <taxon>Pseudomonadota</taxon>
        <taxon>Gammaproteobacteria</taxon>
        <taxon>Enterobacterales</taxon>
        <taxon>Erwiniaceae</taxon>
        <taxon>Pantoea</taxon>
    </lineage>
</organism>
<dbReference type="PANTHER" id="PTHR34156">
    <property type="entry name" value="OUTER MEMBRANE PROTEIN-RELATED-RELATED"/>
    <property type="match status" value="1"/>
</dbReference>
<feature type="domain" description="YdgH/BhsA/McbA-like" evidence="3">
    <location>
        <begin position="36"/>
        <end position="88"/>
    </location>
</feature>
<proteinExistence type="predicted"/>
<feature type="signal peptide" evidence="2">
    <location>
        <begin position="1"/>
        <end position="22"/>
    </location>
</feature>
<evidence type="ECO:0000256" key="2">
    <source>
        <dbReference type="SAM" id="SignalP"/>
    </source>
</evidence>
<evidence type="ECO:0000256" key="1">
    <source>
        <dbReference type="ARBA" id="ARBA00022729"/>
    </source>
</evidence>
<keyword evidence="1 2" id="KW-0732">Signal</keyword>
<comment type="caution">
    <text evidence="4">The sequence shown here is derived from an EMBL/GenBank/DDBJ whole genome shotgun (WGS) entry which is preliminary data.</text>
</comment>
<feature type="chain" id="PRO_5015652476" description="YdgH/BhsA/McbA-like domain-containing protein" evidence="2">
    <location>
        <begin position="23"/>
        <end position="88"/>
    </location>
</feature>
<sequence>MKKIISATALLFTATLAFNASAAEEISRQQVQEMNLDKIGVITTTGTNAPMDAKADLSAKADKLGGRYYVIIAAEERGRTLAEAEVYK</sequence>
<keyword evidence="5" id="KW-1185">Reference proteome</keyword>
<dbReference type="InterPro" id="IPR051096">
    <property type="entry name" value="BhsA/McbA_stress_biofilm_assoc"/>
</dbReference>
<dbReference type="AlphaFoldDB" id="A0A2S9I8K8"/>
<dbReference type="Proteomes" id="UP000239181">
    <property type="component" value="Unassembled WGS sequence"/>
</dbReference>
<dbReference type="EMBL" id="PDET01000013">
    <property type="protein sequence ID" value="PRD14127.1"/>
    <property type="molecule type" value="Genomic_DNA"/>
</dbReference>
<dbReference type="Pfam" id="PF07338">
    <property type="entry name" value="YdgH_BhsA-like"/>
    <property type="match status" value="1"/>
</dbReference>
<evidence type="ECO:0000259" key="3">
    <source>
        <dbReference type="Pfam" id="PF07338"/>
    </source>
</evidence>
<evidence type="ECO:0000313" key="4">
    <source>
        <dbReference type="EMBL" id="PRD14127.1"/>
    </source>
</evidence>
<dbReference type="SUPFAM" id="SSF159871">
    <property type="entry name" value="YdgH-like"/>
    <property type="match status" value="1"/>
</dbReference>
<dbReference type="PANTHER" id="PTHR34156:SF9">
    <property type="entry name" value="SECRETED PROTEIN"/>
    <property type="match status" value="1"/>
</dbReference>
<accession>A0A2S9I8K8</accession>
<evidence type="ECO:0000313" key="5">
    <source>
        <dbReference type="Proteomes" id="UP000239181"/>
    </source>
</evidence>